<dbReference type="SUPFAM" id="SSF54637">
    <property type="entry name" value="Thioesterase/thiol ester dehydrase-isomerase"/>
    <property type="match status" value="1"/>
</dbReference>
<evidence type="ECO:0008006" key="4">
    <source>
        <dbReference type="Google" id="ProtNLM"/>
    </source>
</evidence>
<feature type="coiled-coil region" evidence="1">
    <location>
        <begin position="287"/>
        <end position="321"/>
    </location>
</feature>
<gene>
    <name evidence="2" type="ORF">TOPH_08272</name>
</gene>
<dbReference type="PANTHER" id="PTHR31793">
    <property type="entry name" value="4-HYDROXYBENZOYL-COA THIOESTERASE FAMILY MEMBER"/>
    <property type="match status" value="1"/>
</dbReference>
<dbReference type="InterPro" id="IPR029069">
    <property type="entry name" value="HotDog_dom_sf"/>
</dbReference>
<dbReference type="InterPro" id="IPR050563">
    <property type="entry name" value="4-hydroxybenzoyl-CoA_TE"/>
</dbReference>
<dbReference type="Gene3D" id="3.10.129.10">
    <property type="entry name" value="Hotdog Thioesterase"/>
    <property type="match status" value="1"/>
</dbReference>
<dbReference type="Pfam" id="PF13279">
    <property type="entry name" value="4HBT_2"/>
    <property type="match status" value="1"/>
</dbReference>
<dbReference type="CDD" id="cd00586">
    <property type="entry name" value="4HBT"/>
    <property type="match status" value="1"/>
</dbReference>
<feature type="non-terminal residue" evidence="2">
    <location>
        <position position="1"/>
    </location>
</feature>
<protein>
    <recommendedName>
        <fullName evidence="4">Thioesterase/thiol ester dehydrase-isomerase</fullName>
    </recommendedName>
</protein>
<proteinExistence type="predicted"/>
<dbReference type="OrthoDB" id="4919626at2759"/>
<comment type="caution">
    <text evidence="2">The sequence shown here is derived from an EMBL/GenBank/DDBJ whole genome shotgun (WGS) entry which is preliminary data.</text>
</comment>
<sequence>GRASSDVSLAEDRTSRLGPSWNLHVLLTTSLDLSCARSDPILVHPVTKMHALRHPLRLPINHIVRHVSPSTARLFGTSATRKIAAGQAQEPKSAALSPRWLTDLRDRINKCLSLQLGAEDAGRLRERLDYLDRRWLELSAGREGFLTTDRWRGLNMHAVTWGDMVRHVNNVIYNRYAESGRVNWITSFANATDSKHRQQWVELMTPKSVGLILRSIKTDYKLPMTYPDNVTVLHKLAEKPNYSSDSIILEAIILSERHQRPAARCFEDIAVYDYQEAKKAPLKDFMVDELRATYELQEHSKEDVERKVAQLNRELEQIEEDRV</sequence>
<evidence type="ECO:0000313" key="3">
    <source>
        <dbReference type="Proteomes" id="UP000036947"/>
    </source>
</evidence>
<dbReference type="EMBL" id="LFRF01000042">
    <property type="protein sequence ID" value="KND87088.1"/>
    <property type="molecule type" value="Genomic_DNA"/>
</dbReference>
<organism evidence="2 3">
    <name type="scientific">Tolypocladium ophioglossoides (strain CBS 100239)</name>
    <name type="common">Snaketongue truffleclub</name>
    <name type="synonym">Elaphocordyceps ophioglossoides</name>
    <dbReference type="NCBI Taxonomy" id="1163406"/>
    <lineage>
        <taxon>Eukaryota</taxon>
        <taxon>Fungi</taxon>
        <taxon>Dikarya</taxon>
        <taxon>Ascomycota</taxon>
        <taxon>Pezizomycotina</taxon>
        <taxon>Sordariomycetes</taxon>
        <taxon>Hypocreomycetidae</taxon>
        <taxon>Hypocreales</taxon>
        <taxon>Ophiocordycipitaceae</taxon>
        <taxon>Tolypocladium</taxon>
    </lineage>
</organism>
<dbReference type="GO" id="GO:0047617">
    <property type="term" value="F:fatty acyl-CoA hydrolase activity"/>
    <property type="evidence" value="ECO:0007669"/>
    <property type="project" value="TreeGrafter"/>
</dbReference>
<keyword evidence="1" id="KW-0175">Coiled coil</keyword>
<keyword evidence="3" id="KW-1185">Reference proteome</keyword>
<accession>A0A0L0MYY1</accession>
<dbReference type="PANTHER" id="PTHR31793:SF39">
    <property type="entry name" value="THIOESTERASE_THIOL ESTER DEHYDRASE-ISOMERASE"/>
    <property type="match status" value="1"/>
</dbReference>
<evidence type="ECO:0000256" key="1">
    <source>
        <dbReference type="SAM" id="Coils"/>
    </source>
</evidence>
<evidence type="ECO:0000313" key="2">
    <source>
        <dbReference type="EMBL" id="KND87088.1"/>
    </source>
</evidence>
<dbReference type="Proteomes" id="UP000036947">
    <property type="component" value="Unassembled WGS sequence"/>
</dbReference>
<reference evidence="2 3" key="1">
    <citation type="journal article" date="2015" name="BMC Genomics">
        <title>The genome of the truffle-parasite Tolypocladium ophioglossoides and the evolution of antifungal peptaibiotics.</title>
        <authorList>
            <person name="Quandt C.A."/>
            <person name="Bushley K.E."/>
            <person name="Spatafora J.W."/>
        </authorList>
    </citation>
    <scope>NUCLEOTIDE SEQUENCE [LARGE SCALE GENOMIC DNA]</scope>
    <source>
        <strain evidence="2 3">CBS 100239</strain>
    </source>
</reference>
<dbReference type="AlphaFoldDB" id="A0A0L0MYY1"/>
<name>A0A0L0MYY1_TOLOC</name>